<reference evidence="2" key="1">
    <citation type="journal article" date="2019" name="Int. J. Syst. Evol. Microbiol.">
        <title>The Global Catalogue of Microorganisms (GCM) 10K type strain sequencing project: providing services to taxonomists for standard genome sequencing and annotation.</title>
        <authorList>
            <consortium name="The Broad Institute Genomics Platform"/>
            <consortium name="The Broad Institute Genome Sequencing Center for Infectious Disease"/>
            <person name="Wu L."/>
            <person name="Ma J."/>
        </authorList>
    </citation>
    <scope>NUCLEOTIDE SEQUENCE [LARGE SCALE GENOMIC DNA]</scope>
    <source>
        <strain evidence="2">JCM 9377</strain>
    </source>
</reference>
<dbReference type="RefSeq" id="WP_344839654.1">
    <property type="nucleotide sequence ID" value="NZ_BAAAUV010000049.1"/>
</dbReference>
<comment type="caution">
    <text evidence="1">The sequence shown here is derived from an EMBL/GenBank/DDBJ whole genome shotgun (WGS) entry which is preliminary data.</text>
</comment>
<organism evidence="1 2">
    <name type="scientific">Actinocorallia longicatena</name>
    <dbReference type="NCBI Taxonomy" id="111803"/>
    <lineage>
        <taxon>Bacteria</taxon>
        <taxon>Bacillati</taxon>
        <taxon>Actinomycetota</taxon>
        <taxon>Actinomycetes</taxon>
        <taxon>Streptosporangiales</taxon>
        <taxon>Thermomonosporaceae</taxon>
        <taxon>Actinocorallia</taxon>
    </lineage>
</organism>
<accession>A0ABP6QNS3</accession>
<keyword evidence="2" id="KW-1185">Reference proteome</keyword>
<evidence type="ECO:0000313" key="1">
    <source>
        <dbReference type="EMBL" id="GAA3242181.1"/>
    </source>
</evidence>
<gene>
    <name evidence="1" type="ORF">GCM10010468_79750</name>
</gene>
<proteinExistence type="predicted"/>
<dbReference type="EMBL" id="BAAAUV010000049">
    <property type="protein sequence ID" value="GAA3242181.1"/>
    <property type="molecule type" value="Genomic_DNA"/>
</dbReference>
<name>A0ABP6QNS3_9ACTN</name>
<protein>
    <recommendedName>
        <fullName evidence="3">DoxX-like protein</fullName>
    </recommendedName>
</protein>
<evidence type="ECO:0008006" key="3">
    <source>
        <dbReference type="Google" id="ProtNLM"/>
    </source>
</evidence>
<evidence type="ECO:0000313" key="2">
    <source>
        <dbReference type="Proteomes" id="UP001501237"/>
    </source>
</evidence>
<dbReference type="Proteomes" id="UP001501237">
    <property type="component" value="Unassembled WGS sequence"/>
</dbReference>
<sequence length="87" mass="9273">MPNFRTAGIVLAATGAAHLIVPKPFEVITRPLFPNDTATWVKRNGVTELAIGAAVAVPETRRPGLAALAVYGGWLLQRAAASRRPRD</sequence>